<evidence type="ECO:0000259" key="16">
    <source>
        <dbReference type="Pfam" id="PF00593"/>
    </source>
</evidence>
<keyword evidence="5" id="KW-0410">Iron transport</keyword>
<sequence length="643" mass="72988">MLQQQIIDTRDAIKNISGLTVTGTYNGGYLYLNSRGFWMNNWSNFRRNGMFIWNMGHHHNDNIEQVEVLKGPASVLYGDVAPGGIMNFVTKKPLNYQYRRFELKVGEYGLLRPTLDISGPVNEKETLLYRLNATYERSNSFRDVVNNETVMLAPAFTWHITPKLSWNIEGLYKQDQRTGDPGIVSPDGTFEGVKRLPVSTFLGEPNATYGFGERNLFSTLSYRLGGTWTLRNQLYYSHTTRSPFNLYFSGEPDEAGNLARTQYFFHQWWKGYGANLDLMGEFTTGRIRHQVLLGAEHMYNGGQWTEGVDELLNTTINIYAPRYGEARMIADPMRWSTFESFYQRSGLYVQDQLATLDEKLQLLLGLRFNFTRQGEKYLQPEDAPAGHTNALNTPISPRIGLVYKPLEVLSLYGSYSQSYEMNGNDWIDPSLQISPTDASQLEVGLKSSLANNRLGITLSAFQLNKRNVYNWIDAPTEPTIDYISWTGQGGWATYQGGHHQSRGLELDLNGQPLPGLTLNATYAYIDAYVVEDPAYESGRQLEGNARNSGSLWANYAFQRRLKGLELGYGLFVKDRFYLSTANNPEELVAAYHSMDASIGYTYKQLSTRLNVTNFTNNIGYTGSYGVYEPLWVRRALLSVAVKF</sequence>
<dbReference type="GO" id="GO:0015344">
    <property type="term" value="F:siderophore uptake transmembrane transporter activity"/>
    <property type="evidence" value="ECO:0007669"/>
    <property type="project" value="TreeGrafter"/>
</dbReference>
<keyword evidence="13 14" id="KW-0998">Cell outer membrane</keyword>
<evidence type="ECO:0000256" key="13">
    <source>
        <dbReference type="ARBA" id="ARBA00023237"/>
    </source>
</evidence>
<dbReference type="STRING" id="1279009.ADICEAN_03558"/>
<dbReference type="Gene3D" id="2.170.130.10">
    <property type="entry name" value="TonB-dependent receptor, plug domain"/>
    <property type="match status" value="1"/>
</dbReference>
<proteinExistence type="inferred from homology"/>
<dbReference type="PROSITE" id="PS52016">
    <property type="entry name" value="TONB_DEPENDENT_REC_3"/>
    <property type="match status" value="1"/>
</dbReference>
<keyword evidence="11 14" id="KW-0472">Membrane</keyword>
<dbReference type="AlphaFoldDB" id="M7NHP5"/>
<keyword evidence="12" id="KW-0675">Receptor</keyword>
<keyword evidence="9" id="KW-0406">Ion transport</keyword>
<comment type="similarity">
    <text evidence="2 14 15">Belongs to the TonB-dependent receptor family.</text>
</comment>
<dbReference type="GO" id="GO:0038023">
    <property type="term" value="F:signaling receptor activity"/>
    <property type="evidence" value="ECO:0007669"/>
    <property type="project" value="InterPro"/>
</dbReference>
<evidence type="ECO:0000256" key="15">
    <source>
        <dbReference type="RuleBase" id="RU003357"/>
    </source>
</evidence>
<organism evidence="18 19">
    <name type="scientific">Cesiribacter andamanensis AMV16</name>
    <dbReference type="NCBI Taxonomy" id="1279009"/>
    <lineage>
        <taxon>Bacteria</taxon>
        <taxon>Pseudomonadati</taxon>
        <taxon>Bacteroidota</taxon>
        <taxon>Cytophagia</taxon>
        <taxon>Cytophagales</taxon>
        <taxon>Cesiribacteraceae</taxon>
        <taxon>Cesiribacter</taxon>
    </lineage>
</organism>
<dbReference type="NCBIfam" id="TIGR01783">
    <property type="entry name" value="TonB-siderophor"/>
    <property type="match status" value="1"/>
</dbReference>
<dbReference type="CDD" id="cd01347">
    <property type="entry name" value="ligand_gated_channel"/>
    <property type="match status" value="1"/>
</dbReference>
<dbReference type="PATRIC" id="fig|1279009.4.peg.3602"/>
<dbReference type="PANTHER" id="PTHR32552">
    <property type="entry name" value="FERRICHROME IRON RECEPTOR-RELATED"/>
    <property type="match status" value="1"/>
</dbReference>
<dbReference type="InterPro" id="IPR036942">
    <property type="entry name" value="Beta-barrel_TonB_sf"/>
</dbReference>
<dbReference type="GO" id="GO:0015891">
    <property type="term" value="P:siderophore transport"/>
    <property type="evidence" value="ECO:0007669"/>
    <property type="project" value="InterPro"/>
</dbReference>
<dbReference type="Gene3D" id="2.40.170.20">
    <property type="entry name" value="TonB-dependent receptor, beta-barrel domain"/>
    <property type="match status" value="1"/>
</dbReference>
<evidence type="ECO:0000256" key="3">
    <source>
        <dbReference type="ARBA" id="ARBA00022448"/>
    </source>
</evidence>
<dbReference type="OrthoDB" id="9758472at2"/>
<name>M7NHP5_9BACT</name>
<evidence type="ECO:0000256" key="14">
    <source>
        <dbReference type="PROSITE-ProRule" id="PRU01360"/>
    </source>
</evidence>
<evidence type="ECO:0000313" key="18">
    <source>
        <dbReference type="EMBL" id="EMR01310.1"/>
    </source>
</evidence>
<dbReference type="PANTHER" id="PTHR32552:SF68">
    <property type="entry name" value="FERRICHROME OUTER MEMBRANE TRANSPORTER_PHAGE RECEPTOR"/>
    <property type="match status" value="1"/>
</dbReference>
<evidence type="ECO:0000256" key="4">
    <source>
        <dbReference type="ARBA" id="ARBA00022452"/>
    </source>
</evidence>
<dbReference type="Proteomes" id="UP000011910">
    <property type="component" value="Unassembled WGS sequence"/>
</dbReference>
<keyword evidence="6 14" id="KW-0812">Transmembrane</keyword>
<evidence type="ECO:0000256" key="1">
    <source>
        <dbReference type="ARBA" id="ARBA00004571"/>
    </source>
</evidence>
<keyword evidence="10 15" id="KW-0798">TonB box</keyword>
<dbReference type="InterPro" id="IPR037066">
    <property type="entry name" value="Plug_dom_sf"/>
</dbReference>
<keyword evidence="8" id="KW-0408">Iron</keyword>
<evidence type="ECO:0000256" key="7">
    <source>
        <dbReference type="ARBA" id="ARBA00022729"/>
    </source>
</evidence>
<evidence type="ECO:0000256" key="10">
    <source>
        <dbReference type="ARBA" id="ARBA00023077"/>
    </source>
</evidence>
<keyword evidence="4 14" id="KW-1134">Transmembrane beta strand</keyword>
<evidence type="ECO:0000256" key="9">
    <source>
        <dbReference type="ARBA" id="ARBA00023065"/>
    </source>
</evidence>
<dbReference type="InterPro" id="IPR010105">
    <property type="entry name" value="TonB_sidphr_rcpt"/>
</dbReference>
<gene>
    <name evidence="18" type="primary">fhuA</name>
    <name evidence="18" type="ORF">ADICEAN_03558</name>
</gene>
<feature type="domain" description="TonB-dependent receptor plug" evidence="17">
    <location>
        <begin position="3"/>
        <end position="85"/>
    </location>
</feature>
<evidence type="ECO:0000256" key="11">
    <source>
        <dbReference type="ARBA" id="ARBA00023136"/>
    </source>
</evidence>
<evidence type="ECO:0000313" key="19">
    <source>
        <dbReference type="Proteomes" id="UP000011910"/>
    </source>
</evidence>
<protein>
    <submittedName>
        <fullName evidence="18">Ferric hydroxamate uptake</fullName>
    </submittedName>
</protein>
<dbReference type="InterPro" id="IPR012910">
    <property type="entry name" value="Plug_dom"/>
</dbReference>
<evidence type="ECO:0000259" key="17">
    <source>
        <dbReference type="Pfam" id="PF07715"/>
    </source>
</evidence>
<dbReference type="InterPro" id="IPR000531">
    <property type="entry name" value="Beta-barrel_TonB"/>
</dbReference>
<keyword evidence="19" id="KW-1185">Reference proteome</keyword>
<comment type="caution">
    <text evidence="18">The sequence shown here is derived from an EMBL/GenBank/DDBJ whole genome shotgun (WGS) entry which is preliminary data.</text>
</comment>
<evidence type="ECO:0000256" key="12">
    <source>
        <dbReference type="ARBA" id="ARBA00023170"/>
    </source>
</evidence>
<keyword evidence="3 14" id="KW-0813">Transport</keyword>
<dbReference type="InterPro" id="IPR039426">
    <property type="entry name" value="TonB-dep_rcpt-like"/>
</dbReference>
<keyword evidence="7" id="KW-0732">Signal</keyword>
<reference evidence="18 19" key="1">
    <citation type="journal article" date="2013" name="Genome Announc.">
        <title>Draft Genome Sequence of Cesiribacter andamanensis Strain AMV16T, Isolated from a Soil Sample from a Mud Volcano in the Andaman Islands, India.</title>
        <authorList>
            <person name="Shivaji S."/>
            <person name="Ara S."/>
            <person name="Begum Z."/>
            <person name="Srinivas T.N."/>
            <person name="Singh A."/>
            <person name="Kumar Pinnaka A."/>
        </authorList>
    </citation>
    <scope>NUCLEOTIDE SEQUENCE [LARGE SCALE GENOMIC DNA]</scope>
    <source>
        <strain evidence="18 19">AMV16</strain>
    </source>
</reference>
<accession>M7NHP5</accession>
<dbReference type="Pfam" id="PF07715">
    <property type="entry name" value="Plug"/>
    <property type="match status" value="1"/>
</dbReference>
<comment type="subcellular location">
    <subcellularLocation>
        <location evidence="1 14">Cell outer membrane</location>
        <topology evidence="1 14">Multi-pass membrane protein</topology>
    </subcellularLocation>
</comment>
<dbReference type="RefSeq" id="WP_009196939.1">
    <property type="nucleotide sequence ID" value="NZ_AODQ01000126.1"/>
</dbReference>
<dbReference type="eggNOG" id="COG4773">
    <property type="taxonomic scope" value="Bacteria"/>
</dbReference>
<dbReference type="Pfam" id="PF00593">
    <property type="entry name" value="TonB_dep_Rec_b-barrel"/>
    <property type="match status" value="1"/>
</dbReference>
<evidence type="ECO:0000256" key="8">
    <source>
        <dbReference type="ARBA" id="ARBA00023004"/>
    </source>
</evidence>
<evidence type="ECO:0000256" key="6">
    <source>
        <dbReference type="ARBA" id="ARBA00022692"/>
    </source>
</evidence>
<dbReference type="EMBL" id="AODQ01000126">
    <property type="protein sequence ID" value="EMR01310.1"/>
    <property type="molecule type" value="Genomic_DNA"/>
</dbReference>
<evidence type="ECO:0000256" key="5">
    <source>
        <dbReference type="ARBA" id="ARBA00022496"/>
    </source>
</evidence>
<dbReference type="SUPFAM" id="SSF56935">
    <property type="entry name" value="Porins"/>
    <property type="match status" value="1"/>
</dbReference>
<feature type="domain" description="TonB-dependent receptor-like beta-barrel" evidence="16">
    <location>
        <begin position="161"/>
        <end position="613"/>
    </location>
</feature>
<dbReference type="GO" id="GO:0009279">
    <property type="term" value="C:cell outer membrane"/>
    <property type="evidence" value="ECO:0007669"/>
    <property type="project" value="UniProtKB-SubCell"/>
</dbReference>
<evidence type="ECO:0000256" key="2">
    <source>
        <dbReference type="ARBA" id="ARBA00009810"/>
    </source>
</evidence>